<dbReference type="Gene3D" id="3.90.1150.10">
    <property type="entry name" value="Aspartate Aminotransferase, domain 1"/>
    <property type="match status" value="1"/>
</dbReference>
<proteinExistence type="predicted"/>
<dbReference type="InterPro" id="IPR015422">
    <property type="entry name" value="PyrdxlP-dep_Trfase_small"/>
</dbReference>
<comment type="caution">
    <text evidence="1">The sequence shown here is derived from an EMBL/GenBank/DDBJ whole genome shotgun (WGS) entry which is preliminary data.</text>
</comment>
<evidence type="ECO:0000313" key="2">
    <source>
        <dbReference type="Proteomes" id="UP000317652"/>
    </source>
</evidence>
<dbReference type="SUPFAM" id="SSF53383">
    <property type="entry name" value="PLP-dependent transferases"/>
    <property type="match status" value="1"/>
</dbReference>
<evidence type="ECO:0000313" key="1">
    <source>
        <dbReference type="EMBL" id="VUS52266.1"/>
    </source>
</evidence>
<dbReference type="InterPro" id="IPR015424">
    <property type="entry name" value="PyrdxlP-dep_Trfase"/>
</dbReference>
<protein>
    <submittedName>
        <fullName evidence="1">Uncharacterized protein</fullName>
    </submittedName>
</protein>
<dbReference type="EMBL" id="CABGGS010000016">
    <property type="protein sequence ID" value="VUS52266.1"/>
    <property type="molecule type" value="Genomic_DNA"/>
</dbReference>
<sequence>MKRRTRINYTSEVPRNVILEKARIGMTQGETFGSEEEGFERVNFGCPKETLNEGPERMKMVFLDP</sequence>
<name>A0ABY6VF06_9ENTR</name>
<dbReference type="Proteomes" id="UP000317652">
    <property type="component" value="Unassembled WGS sequence"/>
</dbReference>
<reference evidence="1 2" key="1">
    <citation type="submission" date="2019-07" db="EMBL/GenBank/DDBJ databases">
        <authorList>
            <person name="Brisse S."/>
            <person name="Rodrigues C."/>
            <person name="Thorpe H."/>
        </authorList>
    </citation>
    <scope>NUCLEOTIDE SEQUENCE [LARGE SCALE GENOMIC DNA]</scope>
    <source>
        <strain evidence="1">SB6411</strain>
    </source>
</reference>
<accession>A0ABY6VF06</accession>
<keyword evidence="2" id="KW-1185">Reference proteome</keyword>
<gene>
    <name evidence="1" type="ORF">SB6411_05841</name>
</gene>
<organism evidence="1 2">
    <name type="scientific">Klebsiella spallanzanii</name>
    <dbReference type="NCBI Taxonomy" id="2587528"/>
    <lineage>
        <taxon>Bacteria</taxon>
        <taxon>Pseudomonadati</taxon>
        <taxon>Pseudomonadota</taxon>
        <taxon>Gammaproteobacteria</taxon>
        <taxon>Enterobacterales</taxon>
        <taxon>Enterobacteriaceae</taxon>
        <taxon>Klebsiella/Raoultella group</taxon>
        <taxon>Klebsiella</taxon>
    </lineage>
</organism>